<reference evidence="2 3" key="1">
    <citation type="submission" date="2015-10" db="EMBL/GenBank/DDBJ databases">
        <title>Draft genome sequence of pyrrolomycin-producing Streptomyces vitaminophilus.</title>
        <authorList>
            <person name="Graham D.E."/>
            <person name="Mahan K.M."/>
            <person name="Klingeman D.M."/>
            <person name="Hettich R.L."/>
            <person name="Parry R.J."/>
        </authorList>
    </citation>
    <scope>NUCLEOTIDE SEQUENCE [LARGE SCALE GENOMIC DNA]</scope>
    <source>
        <strain evidence="2 3">ATCC 31673</strain>
    </source>
</reference>
<name>A0A0T6LKD5_WENVI</name>
<accession>A0A0T6LKD5</accession>
<feature type="domain" description="HTH cro/C1-type" evidence="1">
    <location>
        <begin position="19"/>
        <end position="65"/>
    </location>
</feature>
<dbReference type="SUPFAM" id="SSF47413">
    <property type="entry name" value="lambda repressor-like DNA-binding domains"/>
    <property type="match status" value="1"/>
</dbReference>
<dbReference type="InterPro" id="IPR010982">
    <property type="entry name" value="Lambda_DNA-bd_dom_sf"/>
</dbReference>
<dbReference type="InterPro" id="IPR001387">
    <property type="entry name" value="Cro/C1-type_HTH"/>
</dbReference>
<dbReference type="Gene3D" id="1.10.260.40">
    <property type="entry name" value="lambda repressor-like DNA-binding domains"/>
    <property type="match status" value="1"/>
</dbReference>
<proteinExistence type="predicted"/>
<dbReference type="CDD" id="cd00093">
    <property type="entry name" value="HTH_XRE"/>
    <property type="match status" value="1"/>
</dbReference>
<dbReference type="PROSITE" id="PS50943">
    <property type="entry name" value="HTH_CROC1"/>
    <property type="match status" value="1"/>
</dbReference>
<dbReference type="OrthoDB" id="3459848at2"/>
<evidence type="ECO:0000313" key="2">
    <source>
        <dbReference type="EMBL" id="KRV46501.1"/>
    </source>
</evidence>
<dbReference type="SMART" id="SM00530">
    <property type="entry name" value="HTH_XRE"/>
    <property type="match status" value="1"/>
</dbReference>
<evidence type="ECO:0000259" key="1">
    <source>
        <dbReference type="PROSITE" id="PS50943"/>
    </source>
</evidence>
<dbReference type="EMBL" id="LLZU01000039">
    <property type="protein sequence ID" value="KRV46501.1"/>
    <property type="molecule type" value="Genomic_DNA"/>
</dbReference>
<keyword evidence="3" id="KW-1185">Reference proteome</keyword>
<dbReference type="AlphaFoldDB" id="A0A0T6LKD5"/>
<dbReference type="RefSeq" id="WP_018386590.1">
    <property type="nucleotide sequence ID" value="NZ_LLZU01000039.1"/>
</dbReference>
<dbReference type="Proteomes" id="UP000050867">
    <property type="component" value="Unassembled WGS sequence"/>
</dbReference>
<dbReference type="eggNOG" id="COG1396">
    <property type="taxonomic scope" value="Bacteria"/>
</dbReference>
<evidence type="ECO:0000313" key="3">
    <source>
        <dbReference type="Proteomes" id="UP000050867"/>
    </source>
</evidence>
<comment type="caution">
    <text evidence="2">The sequence shown here is derived from an EMBL/GenBank/DDBJ whole genome shotgun (WGS) entry which is preliminary data.</text>
</comment>
<sequence>MAQWSDYTTGERLKILRGKDLTQAQLAERTGLSVKTVQKAEQGGTVSLPTLMCLADGLGTDVSVILGQQAPRRSMGQDERTSLRRIASAVHDTASGLLHADSLPADGDELRRIAERSWSLYWAGLYVELGSLLPRLTQAAAATLRQSPSDPRGVVRGVLSDAYQIAGCVANLLGARDLAYAAVGHARAAAELAEDPLRVARVDSARSWVYLRDARLEQAERIAEKAALSVEPRYSDNHADQLTVYGNLMVSAAVAASRRGDSVRSGDFMSQAQAAGARMGRDQHCHGAVFGPATATAEAVGINLALGETGKALRLIDGLRDLSGLPKAARYRHQLNVALAQCDARMWDASLDTLLDVCTTAPEWARHQALPGVIVQRVGDASTARVRKLSRILGVSVSMR</sequence>
<organism evidence="2 3">
    <name type="scientific">Wenjunlia vitaminophila</name>
    <name type="common">Streptomyces vitaminophilus</name>
    <dbReference type="NCBI Taxonomy" id="76728"/>
    <lineage>
        <taxon>Bacteria</taxon>
        <taxon>Bacillati</taxon>
        <taxon>Actinomycetota</taxon>
        <taxon>Actinomycetes</taxon>
        <taxon>Kitasatosporales</taxon>
        <taxon>Streptomycetaceae</taxon>
        <taxon>Wenjunlia</taxon>
    </lineage>
</organism>
<dbReference type="GO" id="GO:0003677">
    <property type="term" value="F:DNA binding"/>
    <property type="evidence" value="ECO:0007669"/>
    <property type="project" value="UniProtKB-KW"/>
</dbReference>
<dbReference type="STRING" id="76728.AQ490_11440"/>
<gene>
    <name evidence="2" type="ORF">AQ490_11440</name>
</gene>
<keyword evidence="2" id="KW-0238">DNA-binding</keyword>
<protein>
    <submittedName>
        <fullName evidence="2">DNA-binding protein</fullName>
    </submittedName>
</protein>
<dbReference type="Pfam" id="PF01381">
    <property type="entry name" value="HTH_3"/>
    <property type="match status" value="1"/>
</dbReference>